<dbReference type="Proteomes" id="UP000051870">
    <property type="component" value="Unassembled WGS sequence"/>
</dbReference>
<dbReference type="InterPro" id="IPR046373">
    <property type="entry name" value="Acyl-CoA_Oxase/DH_mid-dom_sf"/>
</dbReference>
<dbReference type="PANTHER" id="PTHR43884">
    <property type="entry name" value="ACYL-COA DEHYDROGENASE"/>
    <property type="match status" value="1"/>
</dbReference>
<dbReference type="GeneID" id="83879604"/>
<evidence type="ECO:0000256" key="5">
    <source>
        <dbReference type="ARBA" id="ARBA00023002"/>
    </source>
</evidence>
<keyword evidence="3 6" id="KW-0285">Flavoprotein</keyword>
<keyword evidence="4 6" id="KW-0274">FAD</keyword>
<dbReference type="EMBL" id="CYTW01000001">
    <property type="protein sequence ID" value="CUJ85668.1"/>
    <property type="molecule type" value="Genomic_DNA"/>
</dbReference>
<evidence type="ECO:0000313" key="10">
    <source>
        <dbReference type="EMBL" id="CUJ85668.1"/>
    </source>
</evidence>
<dbReference type="Gene3D" id="1.20.140.10">
    <property type="entry name" value="Butyryl-CoA Dehydrogenase, subunit A, domain 3"/>
    <property type="match status" value="1"/>
</dbReference>
<dbReference type="InterPro" id="IPR006089">
    <property type="entry name" value="Acyl-CoA_DH_CS"/>
</dbReference>
<dbReference type="InterPro" id="IPR009075">
    <property type="entry name" value="AcylCo_DH/oxidase_C"/>
</dbReference>
<proteinExistence type="inferred from homology"/>
<accession>A0A0P1I200</accession>
<evidence type="ECO:0000256" key="3">
    <source>
        <dbReference type="ARBA" id="ARBA00022630"/>
    </source>
</evidence>
<dbReference type="PROSITE" id="PS00072">
    <property type="entry name" value="ACYL_COA_DH_1"/>
    <property type="match status" value="1"/>
</dbReference>
<dbReference type="Pfam" id="PF00441">
    <property type="entry name" value="Acyl-CoA_dh_1"/>
    <property type="match status" value="1"/>
</dbReference>
<dbReference type="Pfam" id="PF02770">
    <property type="entry name" value="Acyl-CoA_dh_M"/>
    <property type="match status" value="1"/>
</dbReference>
<dbReference type="PANTHER" id="PTHR43884:SF12">
    <property type="entry name" value="ISOVALERYL-COA DEHYDROGENASE, MITOCHONDRIAL-RELATED"/>
    <property type="match status" value="1"/>
</dbReference>
<name>A0A0P1I200_9RHOB</name>
<feature type="domain" description="Acyl-CoA dehydrogenase/oxidase C-terminal" evidence="7">
    <location>
        <begin position="233"/>
        <end position="381"/>
    </location>
</feature>
<dbReference type="STRING" id="1715693.PH7735_00524"/>
<dbReference type="InterPro" id="IPR037069">
    <property type="entry name" value="AcylCoA_DH/ox_N_sf"/>
</dbReference>
<gene>
    <name evidence="10" type="primary">acdA_2</name>
    <name evidence="10" type="ORF">PH7735_00524</name>
</gene>
<comment type="similarity">
    <text evidence="2 6">Belongs to the acyl-CoA dehydrogenase family.</text>
</comment>
<sequence>MDQHLFLGEEHSILRDQLRRFVEERVKPNGDAWEEAGMVPRDILREMGDLGFLGVRYPETYGGSDMDTRATVVLAEELGKSTFSGFAITALVHTDMASVHIFNAGNEAQKAQYMPDIIAGRKITAVCVTEPGAGSDVQGMRSHARREGDHYILNGSKMFITNGVHADLYCVAAKTDREGPSSQSVTMFLVEKGVEGFSVSRNLDKHGWRSSDTAELSFQDVRVPVENVLGAEGQGFYAIMQNFQNERLVAAAAAVGESTAAIELTTAYVKERQAFGAPLWSKQAIRQRLAMLSARVTAARALVYQTAARDANGEDVVREVSMLKALCGELVNEVMYDCLQFHGGAGYLRGMTIERMARDARVQSIGGGATEVMLEEVAKRM</sequence>
<dbReference type="PIRSF" id="PIRSF016578">
    <property type="entry name" value="HsaA"/>
    <property type="match status" value="1"/>
</dbReference>
<dbReference type="AlphaFoldDB" id="A0A0P1I200"/>
<dbReference type="GO" id="GO:0003995">
    <property type="term" value="F:acyl-CoA dehydrogenase activity"/>
    <property type="evidence" value="ECO:0007669"/>
    <property type="project" value="InterPro"/>
</dbReference>
<dbReference type="InterPro" id="IPR036250">
    <property type="entry name" value="AcylCo_DH-like_C"/>
</dbReference>
<reference evidence="11" key="1">
    <citation type="submission" date="2015-09" db="EMBL/GenBank/DDBJ databases">
        <authorList>
            <person name="Rodrigo-Torres Lidia"/>
            <person name="Arahal R.David."/>
        </authorList>
    </citation>
    <scope>NUCLEOTIDE SEQUENCE [LARGE SCALE GENOMIC DNA]</scope>
    <source>
        <strain evidence="11">CECT 7735</strain>
    </source>
</reference>
<evidence type="ECO:0000256" key="6">
    <source>
        <dbReference type="RuleBase" id="RU362125"/>
    </source>
</evidence>
<dbReference type="Gene3D" id="1.10.540.10">
    <property type="entry name" value="Acyl-CoA dehydrogenase/oxidase, N-terminal domain"/>
    <property type="match status" value="1"/>
</dbReference>
<keyword evidence="11" id="KW-1185">Reference proteome</keyword>
<dbReference type="Pfam" id="PF02771">
    <property type="entry name" value="Acyl-CoA_dh_N"/>
    <property type="match status" value="1"/>
</dbReference>
<evidence type="ECO:0000256" key="4">
    <source>
        <dbReference type="ARBA" id="ARBA00022827"/>
    </source>
</evidence>
<protein>
    <submittedName>
        <fullName evidence="10">Acyl-CoA dehydrogenase</fullName>
        <ecNumber evidence="10">1.3.99.-</ecNumber>
    </submittedName>
</protein>
<evidence type="ECO:0000256" key="1">
    <source>
        <dbReference type="ARBA" id="ARBA00001974"/>
    </source>
</evidence>
<feature type="domain" description="Acyl-CoA dehydrogenase/oxidase N-terminal" evidence="9">
    <location>
        <begin position="9"/>
        <end position="120"/>
    </location>
</feature>
<dbReference type="FunFam" id="1.10.540.10:FF:000026">
    <property type="entry name" value="Acyl-CoA dehydrogenase medium chain"/>
    <property type="match status" value="1"/>
</dbReference>
<keyword evidence="5 6" id="KW-0560">Oxidoreductase</keyword>
<organism evidence="10 11">
    <name type="scientific">Shimia thalassica</name>
    <dbReference type="NCBI Taxonomy" id="1715693"/>
    <lineage>
        <taxon>Bacteria</taxon>
        <taxon>Pseudomonadati</taxon>
        <taxon>Pseudomonadota</taxon>
        <taxon>Alphaproteobacteria</taxon>
        <taxon>Rhodobacterales</taxon>
        <taxon>Roseobacteraceae</taxon>
    </lineage>
</organism>
<dbReference type="EC" id="1.3.99.-" evidence="10"/>
<evidence type="ECO:0000259" key="8">
    <source>
        <dbReference type="Pfam" id="PF02770"/>
    </source>
</evidence>
<dbReference type="GO" id="GO:0050660">
    <property type="term" value="F:flavin adenine dinucleotide binding"/>
    <property type="evidence" value="ECO:0007669"/>
    <property type="project" value="InterPro"/>
</dbReference>
<dbReference type="SUPFAM" id="SSF47203">
    <property type="entry name" value="Acyl-CoA dehydrogenase C-terminal domain-like"/>
    <property type="match status" value="1"/>
</dbReference>
<dbReference type="Gene3D" id="2.40.110.10">
    <property type="entry name" value="Butyryl-CoA Dehydrogenase, subunit A, domain 2"/>
    <property type="match status" value="1"/>
</dbReference>
<comment type="cofactor">
    <cofactor evidence="1 6">
        <name>FAD</name>
        <dbReference type="ChEBI" id="CHEBI:57692"/>
    </cofactor>
</comment>
<evidence type="ECO:0000313" key="11">
    <source>
        <dbReference type="Proteomes" id="UP000051870"/>
    </source>
</evidence>
<evidence type="ECO:0000259" key="7">
    <source>
        <dbReference type="Pfam" id="PF00441"/>
    </source>
</evidence>
<feature type="domain" description="Acyl-CoA oxidase/dehydrogenase middle" evidence="8">
    <location>
        <begin position="125"/>
        <end position="221"/>
    </location>
</feature>
<dbReference type="InterPro" id="IPR013786">
    <property type="entry name" value="AcylCoA_DH/ox_N"/>
</dbReference>
<evidence type="ECO:0000259" key="9">
    <source>
        <dbReference type="Pfam" id="PF02771"/>
    </source>
</evidence>
<dbReference type="InterPro" id="IPR009100">
    <property type="entry name" value="AcylCoA_DH/oxidase_NM_dom_sf"/>
</dbReference>
<dbReference type="SUPFAM" id="SSF56645">
    <property type="entry name" value="Acyl-CoA dehydrogenase NM domain-like"/>
    <property type="match status" value="1"/>
</dbReference>
<evidence type="ECO:0000256" key="2">
    <source>
        <dbReference type="ARBA" id="ARBA00009347"/>
    </source>
</evidence>
<dbReference type="FunFam" id="1.20.140.10:FF:000001">
    <property type="entry name" value="Acyl-CoA dehydrogenase"/>
    <property type="match status" value="1"/>
</dbReference>
<dbReference type="RefSeq" id="WP_058309756.1">
    <property type="nucleotide sequence ID" value="NZ_CYTW01000001.1"/>
</dbReference>
<dbReference type="FunFam" id="2.40.110.10:FF:000002">
    <property type="entry name" value="Acyl-CoA dehydrogenase fadE12"/>
    <property type="match status" value="1"/>
</dbReference>
<dbReference type="InterPro" id="IPR006091">
    <property type="entry name" value="Acyl-CoA_Oxase/DH_mid-dom"/>
</dbReference>